<evidence type="ECO:0000313" key="9">
    <source>
        <dbReference type="EMBL" id="CCE84731.1"/>
    </source>
</evidence>
<reference evidence="8" key="1">
    <citation type="submission" date="2011-10" db="EMBL/GenBank/DDBJ databases">
        <authorList>
            <person name="Genoscope - CEA"/>
        </authorList>
    </citation>
    <scope>NUCLEOTIDE SEQUENCE</scope>
</reference>
<dbReference type="eggNOG" id="KOG2417">
    <property type="taxonomic scope" value="Eukaryota"/>
</dbReference>
<feature type="transmembrane region" description="Helical" evidence="5">
    <location>
        <begin position="129"/>
        <end position="152"/>
    </location>
</feature>
<accession>G8YB36</accession>
<proteinExistence type="predicted"/>
<dbReference type="Proteomes" id="UP000005222">
    <property type="component" value="Chromosome L"/>
</dbReference>
<evidence type="ECO:0000256" key="5">
    <source>
        <dbReference type="SAM" id="Phobius"/>
    </source>
</evidence>
<dbReference type="Pfam" id="PF12537">
    <property type="entry name" value="GPHR_N"/>
    <property type="match status" value="1"/>
</dbReference>
<feature type="domain" description="Abscisic acid G-protein coupled receptor-like" evidence="6">
    <location>
        <begin position="392"/>
        <end position="577"/>
    </location>
</feature>
<evidence type="ECO:0000256" key="2">
    <source>
        <dbReference type="ARBA" id="ARBA00022692"/>
    </source>
</evidence>
<dbReference type="InterPro" id="IPR022535">
    <property type="entry name" value="Golgi_pH-regulator_cons_dom"/>
</dbReference>
<dbReference type="InterPro" id="IPR025969">
    <property type="entry name" value="ABA_GPCR_dom"/>
</dbReference>
<keyword evidence="4 5" id="KW-0472">Membrane</keyword>
<dbReference type="Pfam" id="PF12430">
    <property type="entry name" value="ABA_GPCR"/>
    <property type="match status" value="1"/>
</dbReference>
<feature type="transmembrane region" description="Helical" evidence="5">
    <location>
        <begin position="216"/>
        <end position="238"/>
    </location>
</feature>
<evidence type="ECO:0000256" key="3">
    <source>
        <dbReference type="ARBA" id="ARBA00022989"/>
    </source>
</evidence>
<dbReference type="HOGENOM" id="CLU_031389_0_0_1"/>
<dbReference type="InterPro" id="IPR015672">
    <property type="entry name" value="GPHR/GTG"/>
</dbReference>
<feature type="transmembrane region" description="Helical" evidence="5">
    <location>
        <begin position="91"/>
        <end position="109"/>
    </location>
</feature>
<dbReference type="InParanoid" id="G8YB36"/>
<dbReference type="OrthoDB" id="264392at2759"/>
<evidence type="ECO:0000256" key="4">
    <source>
        <dbReference type="ARBA" id="ARBA00023136"/>
    </source>
</evidence>
<name>G8YB36_PICSO</name>
<dbReference type="EMBL" id="FO082048">
    <property type="protein sequence ID" value="CCE84731.1"/>
    <property type="molecule type" value="Genomic_DNA"/>
</dbReference>
<feature type="transmembrane region" description="Helical" evidence="5">
    <location>
        <begin position="6"/>
        <end position="29"/>
    </location>
</feature>
<dbReference type="PANTHER" id="PTHR15948:SF0">
    <property type="entry name" value="GOLGI PH REGULATOR A-RELATED"/>
    <property type="match status" value="1"/>
</dbReference>
<dbReference type="PANTHER" id="PTHR15948">
    <property type="entry name" value="G-PROTEIN COUPLED RECEPTOR 89-RELATED"/>
    <property type="match status" value="1"/>
</dbReference>
<protein>
    <submittedName>
        <fullName evidence="8">Piso0_004286 protein</fullName>
    </submittedName>
</protein>
<evidence type="ECO:0000256" key="1">
    <source>
        <dbReference type="ARBA" id="ARBA00004141"/>
    </source>
</evidence>
<keyword evidence="10" id="KW-1185">Reference proteome</keyword>
<evidence type="ECO:0000313" key="10">
    <source>
        <dbReference type="Proteomes" id="UP000005222"/>
    </source>
</evidence>
<dbReference type="EMBL" id="FO082049">
    <property type="protein sequence ID" value="CCE83700.1"/>
    <property type="molecule type" value="Genomic_DNA"/>
</dbReference>
<feature type="transmembrane region" description="Helical" evidence="5">
    <location>
        <begin position="453"/>
        <end position="474"/>
    </location>
</feature>
<evidence type="ECO:0000259" key="6">
    <source>
        <dbReference type="Pfam" id="PF12430"/>
    </source>
</evidence>
<reference evidence="10" key="2">
    <citation type="journal article" date="2012" name="G3 (Bethesda)">
        <title>Pichia sorbitophila, an interspecies yeast hybrid reveals early steps of genome resolution following polyploidization.</title>
        <authorList>
            <person name="Leh Louis V."/>
            <person name="Despons L."/>
            <person name="Friedrich A."/>
            <person name="Martin T."/>
            <person name="Durrens P."/>
            <person name="Casaregola S."/>
            <person name="Neuveglise C."/>
            <person name="Fairhead C."/>
            <person name="Marck C."/>
            <person name="Cruz J.A."/>
            <person name="Straub M.L."/>
            <person name="Kugler V."/>
            <person name="Sacerdot C."/>
            <person name="Uzunov Z."/>
            <person name="Thierry A."/>
            <person name="Weiss S."/>
            <person name="Bleykasten C."/>
            <person name="De Montigny J."/>
            <person name="Jacques N."/>
            <person name="Jung P."/>
            <person name="Lemaire M."/>
            <person name="Mallet S."/>
            <person name="Morel G."/>
            <person name="Richard G.F."/>
            <person name="Sarkar A."/>
            <person name="Savel G."/>
            <person name="Schacherer J."/>
            <person name="Seret M.L."/>
            <person name="Talla E."/>
            <person name="Samson G."/>
            <person name="Jubin C."/>
            <person name="Poulain J."/>
            <person name="Vacherie B."/>
            <person name="Barbe V."/>
            <person name="Pelletier E."/>
            <person name="Sherman D.J."/>
            <person name="Westhof E."/>
            <person name="Weissenbach J."/>
            <person name="Baret P.V."/>
            <person name="Wincker P."/>
            <person name="Gaillardin C."/>
            <person name="Dujon B."/>
            <person name="Souciet J.L."/>
        </authorList>
    </citation>
    <scope>NUCLEOTIDE SEQUENCE [LARGE SCALE GENOMIC DNA]</scope>
    <source>
        <strain evidence="10">ATCC MYA-4447 / BCRC 22081 / CBS 7064 / NBRC 10061 / NRRL Y-12695</strain>
    </source>
</reference>
<dbReference type="STRING" id="559304.G8YB36"/>
<dbReference type="Proteomes" id="UP000005222">
    <property type="component" value="Chromosome K"/>
</dbReference>
<dbReference type="GO" id="GO:0016020">
    <property type="term" value="C:membrane"/>
    <property type="evidence" value="ECO:0007669"/>
    <property type="project" value="UniProtKB-SubCell"/>
</dbReference>
<dbReference type="AlphaFoldDB" id="G8YB36"/>
<keyword evidence="3 5" id="KW-1133">Transmembrane helix</keyword>
<keyword evidence="2 5" id="KW-0812">Transmembrane</keyword>
<sequence>MVGSLSISFVGLFLAVSFVLVFAWSFLIYDRNLIQEYFGKKSFQGFINDYINDLNEQHGSELQHVDIESQTEEEYRGIGQLDRKEKRQVRGCGYGVAGYIFASTIALGTNESLLIMCEIFGSSGQQTRFFWFKVTLCLLVINLTVVQPFVVFSLIICQEAFPRHCQTSKKINLFILYVLWFFLLHKCGDTIAAFSWNKSGFNARSLLERKINEISVAGITIMSAFSGIGCAITSYDVIKNPILSKRSLAYNTKKEKFRDENEVNALIQKFNHTTLLLSRRENQHYHSKNPAGGSLYSSPNVSSDNLHARDHLNRFHDDQSQTRLGNILYKVRSFASLSSLSLSKTSSIDAELQQEVDSLKNIRKEFYKEIVEAVFALAEQRKKSKRPFIGAELLSLADYAICAYCIYRVVYVLLVELPFQHWTEAQDPLAVSLAKVYSFFKTTSSDDQTPVHAASLLISISLFFGCFSQALRAFSSAASFLPSISSLRAEAKSALHNLLLSQLLGLYVISTLHFIRSSLPSNLSHQITSLLSMSLYYDDASVRSEAQIEVSFIDRLSDCGFAFSVISIALVLLFHEKFLETPDDEYSMDEETLIDASPSQI</sequence>
<evidence type="ECO:0000313" key="8">
    <source>
        <dbReference type="EMBL" id="CCE83700.1"/>
    </source>
</evidence>
<evidence type="ECO:0000259" key="7">
    <source>
        <dbReference type="Pfam" id="PF12537"/>
    </source>
</evidence>
<organism evidence="8 10">
    <name type="scientific">Pichia sorbitophila (strain ATCC MYA-4447 / BCRC 22081 / CBS 7064 / NBRC 10061 / NRRL Y-12695)</name>
    <name type="common">Hybrid yeast</name>
    <dbReference type="NCBI Taxonomy" id="559304"/>
    <lineage>
        <taxon>Eukaryota</taxon>
        <taxon>Fungi</taxon>
        <taxon>Dikarya</taxon>
        <taxon>Ascomycota</taxon>
        <taxon>Saccharomycotina</taxon>
        <taxon>Pichiomycetes</taxon>
        <taxon>Debaryomycetaceae</taxon>
        <taxon>Millerozyma</taxon>
    </lineage>
</organism>
<gene>
    <name evidence="8" type="primary">Piso0_004286</name>
    <name evidence="8" type="ORF">GNLVRS01_PISO0K13540g</name>
    <name evidence="9" type="ORF">GNLVRS01_PISO0L13541g</name>
</gene>
<feature type="transmembrane region" description="Helical" evidence="5">
    <location>
        <begin position="391"/>
        <end position="414"/>
    </location>
</feature>
<feature type="domain" description="Golgi pH regulator conserved" evidence="7">
    <location>
        <begin position="205"/>
        <end position="282"/>
    </location>
</feature>
<comment type="subcellular location">
    <subcellularLocation>
        <location evidence="1">Membrane</location>
        <topology evidence="1">Multi-pass membrane protein</topology>
    </subcellularLocation>
</comment>
<dbReference type="FunCoup" id="G8YB36">
    <property type="interactions" value="270"/>
</dbReference>
<feature type="transmembrane region" description="Helical" evidence="5">
    <location>
        <begin position="173"/>
        <end position="196"/>
    </location>
</feature>